<feature type="domain" description="TtsA-like Glycoside hydrolase family 108" evidence="2">
    <location>
        <begin position="36"/>
        <end position="109"/>
    </location>
</feature>
<evidence type="ECO:0000259" key="3">
    <source>
        <dbReference type="Pfam" id="PF09374"/>
    </source>
</evidence>
<proteinExistence type="predicted"/>
<evidence type="ECO:0000313" key="4">
    <source>
        <dbReference type="EMBL" id="KKK85375.1"/>
    </source>
</evidence>
<accession>A0A0F8ZH98</accession>
<feature type="domain" description="Peptidoglycan binding" evidence="3">
    <location>
        <begin position="113"/>
        <end position="183"/>
    </location>
</feature>
<gene>
    <name evidence="4" type="ORF">LCGC14_2773950</name>
</gene>
<dbReference type="AlphaFoldDB" id="A0A0F8ZH98"/>
<dbReference type="Gene3D" id="1.20.141.10">
    <property type="entry name" value="Chitosanase, subunit A, domain 1"/>
    <property type="match status" value="1"/>
</dbReference>
<comment type="caution">
    <text evidence="4">The sequence shown here is derived from an EMBL/GenBank/DDBJ whole genome shotgun (WGS) entry which is preliminary data.</text>
</comment>
<feature type="region of interest" description="Disordered" evidence="1">
    <location>
        <begin position="1"/>
        <end position="26"/>
    </location>
</feature>
<reference evidence="4" key="1">
    <citation type="journal article" date="2015" name="Nature">
        <title>Complex archaea that bridge the gap between prokaryotes and eukaryotes.</title>
        <authorList>
            <person name="Spang A."/>
            <person name="Saw J.H."/>
            <person name="Jorgensen S.L."/>
            <person name="Zaremba-Niedzwiedzka K."/>
            <person name="Martijn J."/>
            <person name="Lind A.E."/>
            <person name="van Eijk R."/>
            <person name="Schleper C."/>
            <person name="Guy L."/>
            <person name="Ettema T.J."/>
        </authorList>
    </citation>
    <scope>NUCLEOTIDE SEQUENCE</scope>
</reference>
<sequence length="185" mass="20675">AKSAKKPMPNFTPTSKSRKTATGEEGELAKFELSIDTILKHEGGYVNDPDDPGGETNFGISKRQYPALDIGSLTLEGAKEIYREDYWNYGEIISQPVATKVFDMAVNMGHDRAHRILQEALQNIGDPVRIDGVLGPQTIKATNGSDYEELLKEIRVLMAVRYAQIALARPTTRKFLYNWMRRAAS</sequence>
<protein>
    <submittedName>
        <fullName evidence="4">Uncharacterized protein</fullName>
    </submittedName>
</protein>
<dbReference type="InterPro" id="IPR023346">
    <property type="entry name" value="Lysozyme-like_dom_sf"/>
</dbReference>
<dbReference type="InterPro" id="IPR018537">
    <property type="entry name" value="Peptidoglycan-bd_3"/>
</dbReference>
<dbReference type="EMBL" id="LAZR01051341">
    <property type="protein sequence ID" value="KKK85375.1"/>
    <property type="molecule type" value="Genomic_DNA"/>
</dbReference>
<dbReference type="SUPFAM" id="SSF53955">
    <property type="entry name" value="Lysozyme-like"/>
    <property type="match status" value="1"/>
</dbReference>
<dbReference type="Pfam" id="PF09374">
    <property type="entry name" value="PG_binding_3"/>
    <property type="match status" value="1"/>
</dbReference>
<dbReference type="Pfam" id="PF05838">
    <property type="entry name" value="Glyco_hydro_108"/>
    <property type="match status" value="1"/>
</dbReference>
<name>A0A0F8ZH98_9ZZZZ</name>
<feature type="non-terminal residue" evidence="4">
    <location>
        <position position="1"/>
    </location>
</feature>
<organism evidence="4">
    <name type="scientific">marine sediment metagenome</name>
    <dbReference type="NCBI Taxonomy" id="412755"/>
    <lineage>
        <taxon>unclassified sequences</taxon>
        <taxon>metagenomes</taxon>
        <taxon>ecological metagenomes</taxon>
    </lineage>
</organism>
<evidence type="ECO:0000256" key="1">
    <source>
        <dbReference type="SAM" id="MobiDB-lite"/>
    </source>
</evidence>
<dbReference type="InterPro" id="IPR008565">
    <property type="entry name" value="TtsA-like_GH18_dom"/>
</dbReference>
<dbReference type="CDD" id="cd13926">
    <property type="entry name" value="N-acetylmuramidase_GH108"/>
    <property type="match status" value="1"/>
</dbReference>
<evidence type="ECO:0000259" key="2">
    <source>
        <dbReference type="Pfam" id="PF05838"/>
    </source>
</evidence>